<gene>
    <name evidence="6" type="ORF">PCOR1329_LOCUS24445</name>
</gene>
<evidence type="ECO:0000256" key="3">
    <source>
        <dbReference type="ARBA" id="ARBA00022801"/>
    </source>
</evidence>
<evidence type="ECO:0000313" key="7">
    <source>
        <dbReference type="Proteomes" id="UP001189429"/>
    </source>
</evidence>
<proteinExistence type="inferred from homology"/>
<sequence>DGRRAEVAGGAGVREAGGQRALPHPHGRGGSKLRGSEPKDAYHTSIIVDDVEYLFDDAGGNRALQVLCGQAARQPLGVLDSETKIVHMGSTTIDPLEMMRALRQLFAPGSYDLMPRKNCNSFCDCALFYLLSVRLDPRYRELERRGIAKWGQKNFGLMNALKMTGLRTVS</sequence>
<reference evidence="6" key="1">
    <citation type="submission" date="2023-10" db="EMBL/GenBank/DDBJ databases">
        <authorList>
            <person name="Chen Y."/>
            <person name="Shah S."/>
            <person name="Dougan E. K."/>
            <person name="Thang M."/>
            <person name="Chan C."/>
        </authorList>
    </citation>
    <scope>NUCLEOTIDE SEQUENCE [LARGE SCALE GENOMIC DNA]</scope>
</reference>
<evidence type="ECO:0000256" key="4">
    <source>
        <dbReference type="SAM" id="MobiDB-lite"/>
    </source>
</evidence>
<keyword evidence="3" id="KW-0378">Hydrolase</keyword>
<dbReference type="InterPro" id="IPR008580">
    <property type="entry name" value="PPPDE_dom"/>
</dbReference>
<keyword evidence="7" id="KW-1185">Reference proteome</keyword>
<dbReference type="Proteomes" id="UP001189429">
    <property type="component" value="Unassembled WGS sequence"/>
</dbReference>
<organism evidence="6 7">
    <name type="scientific">Prorocentrum cordatum</name>
    <dbReference type="NCBI Taxonomy" id="2364126"/>
    <lineage>
        <taxon>Eukaryota</taxon>
        <taxon>Sar</taxon>
        <taxon>Alveolata</taxon>
        <taxon>Dinophyceae</taxon>
        <taxon>Prorocentrales</taxon>
        <taxon>Prorocentraceae</taxon>
        <taxon>Prorocentrum</taxon>
    </lineage>
</organism>
<dbReference type="EMBL" id="CAUYUJ010008417">
    <property type="protein sequence ID" value="CAK0823878.1"/>
    <property type="molecule type" value="Genomic_DNA"/>
</dbReference>
<name>A0ABN9RX75_9DINO</name>
<comment type="similarity">
    <text evidence="1">Belongs to the DeSI family.</text>
</comment>
<evidence type="ECO:0000259" key="5">
    <source>
        <dbReference type="Pfam" id="PF05903"/>
    </source>
</evidence>
<protein>
    <recommendedName>
        <fullName evidence="5">PPPDE domain-containing protein</fullName>
    </recommendedName>
</protein>
<keyword evidence="2" id="KW-0645">Protease</keyword>
<comment type="caution">
    <text evidence="6">The sequence shown here is derived from an EMBL/GenBank/DDBJ whole genome shotgun (WGS) entry which is preliminary data.</text>
</comment>
<evidence type="ECO:0000313" key="6">
    <source>
        <dbReference type="EMBL" id="CAK0823878.1"/>
    </source>
</evidence>
<evidence type="ECO:0000256" key="1">
    <source>
        <dbReference type="ARBA" id="ARBA00008140"/>
    </source>
</evidence>
<dbReference type="InterPro" id="IPR042266">
    <property type="entry name" value="PPPDE_sf"/>
</dbReference>
<feature type="domain" description="PPPDE" evidence="5">
    <location>
        <begin position="41"/>
        <end position="145"/>
    </location>
</feature>
<evidence type="ECO:0000256" key="2">
    <source>
        <dbReference type="ARBA" id="ARBA00022670"/>
    </source>
</evidence>
<accession>A0ABN9RX75</accession>
<dbReference type="Pfam" id="PF05903">
    <property type="entry name" value="Peptidase_C97"/>
    <property type="match status" value="1"/>
</dbReference>
<feature type="non-terminal residue" evidence="6">
    <location>
        <position position="1"/>
    </location>
</feature>
<dbReference type="Gene3D" id="3.90.1720.30">
    <property type="entry name" value="PPPDE domains"/>
    <property type="match status" value="1"/>
</dbReference>
<feature type="region of interest" description="Disordered" evidence="4">
    <location>
        <begin position="1"/>
        <end position="38"/>
    </location>
</feature>